<proteinExistence type="predicted"/>
<dbReference type="PANTHER" id="PTHR42956">
    <property type="entry name" value="NITROGENASE IRON-MOLYBDENUM COFACTOR BIOSYNTHESIS PROTEIN NIFE"/>
    <property type="match status" value="1"/>
</dbReference>
<accession>E1RKP7</accession>
<dbReference type="PANTHER" id="PTHR42956:SF1">
    <property type="entry name" value="NITROGENASE IRON-MOLYBDENUM COFACTOR BIOSYNTHESIS PROTEIN NIFE"/>
    <property type="match status" value="1"/>
</dbReference>
<dbReference type="STRING" id="679926.Mpet_2238"/>
<dbReference type="Pfam" id="PF00148">
    <property type="entry name" value="Oxidored_nitro"/>
    <property type="match status" value="1"/>
</dbReference>
<dbReference type="InterPro" id="IPR000510">
    <property type="entry name" value="Nase/OxRdtase_comp1"/>
</dbReference>
<dbReference type="Proteomes" id="UP000006565">
    <property type="component" value="Chromosome"/>
</dbReference>
<dbReference type="HOGENOM" id="CLU_051299_0_0_2"/>
<keyword evidence="3" id="KW-1185">Reference proteome</keyword>
<dbReference type="Gene3D" id="3.40.50.1980">
    <property type="entry name" value="Nitrogenase molybdenum iron protein domain"/>
    <property type="match status" value="2"/>
</dbReference>
<dbReference type="AlphaFoldDB" id="E1RKP7"/>
<sequence length="435" mass="47896">MLNFDCDGFYGTLFAIEGISDGRAVLNGPTGCRGHPAYFSDRVFSRNNPFKKINPEEFFFFGLPRIPLTYLDADDYIAGSGEKLEAILPKIADMDGSFIAIVNSPGASLIGDDLNRFLRDAGLQERCMAFESSSYSETVAAGFDAAIVSVLKWLKLNRLPGIKKRINLLGLSIYHKHWEGTRDELVKICMLMGLDVISSPGAGSSVAEMKESASASFNVIVFPEYSERTAGWYEDELGIPSIRSPHGAPVGFSATEEWINTIADATGADPEPALDYIKEMRRIAFHKLGRFYNERGFPKGMTFSVEADASIALPLVRWLYEYLNMFPVSVSIKPESDAGYGRTLCDFLESNSIGESLRVRPDDVPSDVFVGEGLKGSILRNNGLCLANIDIANRSGDYIDVVPKTHLGGAGALYLLEQILNAANRIRYKNFLNKK</sequence>
<organism evidence="2 3">
    <name type="scientific">Methanolacinia petrolearia (strain DSM 11571 / OCM 486 / SEBR 4847)</name>
    <name type="common">Methanoplanus petrolearius</name>
    <dbReference type="NCBI Taxonomy" id="679926"/>
    <lineage>
        <taxon>Archaea</taxon>
        <taxon>Methanobacteriati</taxon>
        <taxon>Methanobacteriota</taxon>
        <taxon>Stenosarchaea group</taxon>
        <taxon>Methanomicrobia</taxon>
        <taxon>Methanomicrobiales</taxon>
        <taxon>Methanomicrobiaceae</taxon>
        <taxon>Methanolacinia</taxon>
    </lineage>
</organism>
<dbReference type="SUPFAM" id="SSF53807">
    <property type="entry name" value="Helical backbone' metal receptor"/>
    <property type="match status" value="1"/>
</dbReference>
<gene>
    <name evidence="2" type="ordered locus">Mpet_2238</name>
</gene>
<evidence type="ECO:0000313" key="3">
    <source>
        <dbReference type="Proteomes" id="UP000006565"/>
    </source>
</evidence>
<feature type="domain" description="Nitrogenase/oxidoreductase component 1" evidence="1">
    <location>
        <begin position="10"/>
        <end position="350"/>
    </location>
</feature>
<dbReference type="OrthoDB" id="61861at2157"/>
<dbReference type="eggNOG" id="arCOG05202">
    <property type="taxonomic scope" value="Archaea"/>
</dbReference>
<dbReference type="GO" id="GO:0016491">
    <property type="term" value="F:oxidoreductase activity"/>
    <property type="evidence" value="ECO:0007669"/>
    <property type="project" value="InterPro"/>
</dbReference>
<dbReference type="RefSeq" id="WP_013330163.1">
    <property type="nucleotide sequence ID" value="NC_014507.1"/>
</dbReference>
<dbReference type="EMBL" id="CP002117">
    <property type="protein sequence ID" value="ADN36986.1"/>
    <property type="molecule type" value="Genomic_DNA"/>
</dbReference>
<reference evidence="2 3" key="1">
    <citation type="journal article" date="2010" name="Stand. Genomic Sci.">
        <title>Complete genome sequence of Methanoplanus petrolearius type strain (SEBR 4847).</title>
        <authorList>
            <person name="Brambilla E."/>
            <person name="Djao O.D."/>
            <person name="Daligault H."/>
            <person name="Lapidus A."/>
            <person name="Lucas S."/>
            <person name="Hammon N."/>
            <person name="Nolan M."/>
            <person name="Tice H."/>
            <person name="Cheng J.F."/>
            <person name="Han C."/>
            <person name="Tapia R."/>
            <person name="Goodwin L."/>
            <person name="Pitluck S."/>
            <person name="Liolios K."/>
            <person name="Ivanova N."/>
            <person name="Mavromatis K."/>
            <person name="Mikhailova N."/>
            <person name="Pati A."/>
            <person name="Chen A."/>
            <person name="Palaniappan K."/>
            <person name="Land M."/>
            <person name="Hauser L."/>
            <person name="Chang Y.J."/>
            <person name="Jeffries C.D."/>
            <person name="Rohde M."/>
            <person name="Spring S."/>
            <person name="Sikorski J."/>
            <person name="Goker M."/>
            <person name="Woyke T."/>
            <person name="Bristow J."/>
            <person name="Eisen J.A."/>
            <person name="Markowitz V."/>
            <person name="Hugenholtz P."/>
            <person name="Kyrpides N.C."/>
            <person name="Klenk H.P."/>
        </authorList>
    </citation>
    <scope>NUCLEOTIDE SEQUENCE [LARGE SCALE GENOMIC DNA]</scope>
    <source>
        <strain evidence="3">DSM 11571 / OCM 486 / SEBR 4847</strain>
    </source>
</reference>
<dbReference type="InterPro" id="IPR049939">
    <property type="entry name" value="NifE-like"/>
</dbReference>
<evidence type="ECO:0000259" key="1">
    <source>
        <dbReference type="Pfam" id="PF00148"/>
    </source>
</evidence>
<name>E1RKP7_METP4</name>
<dbReference type="KEGG" id="mpi:Mpet_2238"/>
<dbReference type="GeneID" id="9744723"/>
<evidence type="ECO:0000313" key="2">
    <source>
        <dbReference type="EMBL" id="ADN36986.1"/>
    </source>
</evidence>
<protein>
    <submittedName>
        <fullName evidence="2">Oxidoreductase/nitrogenase component 1</fullName>
    </submittedName>
</protein>